<gene>
    <name evidence="3" type="ORF">EDC19_0470</name>
</gene>
<comment type="caution">
    <text evidence="3">The sequence shown here is derived from an EMBL/GenBank/DDBJ whole genome shotgun (WGS) entry which is preliminary data.</text>
</comment>
<dbReference type="RefSeq" id="WP_132279923.1">
    <property type="nucleotide sequence ID" value="NZ_SMGQ01000011.1"/>
</dbReference>
<proteinExistence type="predicted"/>
<dbReference type="AlphaFoldDB" id="A0A4R1N230"/>
<feature type="transmembrane region" description="Helical" evidence="2">
    <location>
        <begin position="6"/>
        <end position="22"/>
    </location>
</feature>
<accession>A0A4R1N230</accession>
<sequence length="440" mass="52367">MRKVSIIISVVVCLIISVVFLMKKDNELNLLIDKINTLEKELEVKSSRISKLEIDLIDADNVLAELEVIYNKYAVEESNEFTSYMLDNPIDKAYLNDYDATLKGEDIGYYNMYYLEASYKRLWEIEMAYAYNRLYEYVEKDTWDYLVKSQDNFNKSIKNMDRFIYEAFTKNEIKIADSTTKMRYSKEIYKNRAIELLEYLYLLEDSKEPRFLFQIYSGDETSIESSELNLKEIFWDELEIVMPIEHRLTTLTPNGIHIFKLNGYKVIPVNRNYMSKFSINSIEIYDANYKLIQSIEVSDTLIPSDRLFDYGFKIVDWNFDGFPDISLFAYEGGTMLNAPTYFWLWDDTEGKYLINEQLTEYSQTSYLSVDINNEKVRSTYRAQGHHSTYYHWRDGDLIPGWYEGHFWERDENNDIIGYFVREVMENGEWVEVERTPLDDY</sequence>
<evidence type="ECO:0000313" key="3">
    <source>
        <dbReference type="EMBL" id="TCK98054.1"/>
    </source>
</evidence>
<evidence type="ECO:0000313" key="4">
    <source>
        <dbReference type="Proteomes" id="UP000294545"/>
    </source>
</evidence>
<name>A0A4R1N230_9FIRM</name>
<keyword evidence="2" id="KW-1133">Transmembrane helix</keyword>
<keyword evidence="2" id="KW-0472">Membrane</keyword>
<dbReference type="InterPro" id="IPR058087">
    <property type="entry name" value="XAC2610_dom"/>
</dbReference>
<dbReference type="Proteomes" id="UP000294545">
    <property type="component" value="Unassembled WGS sequence"/>
</dbReference>
<evidence type="ECO:0000256" key="1">
    <source>
        <dbReference type="SAM" id="Coils"/>
    </source>
</evidence>
<feature type="coiled-coil region" evidence="1">
    <location>
        <begin position="21"/>
        <end position="55"/>
    </location>
</feature>
<keyword evidence="4" id="KW-1185">Reference proteome</keyword>
<dbReference type="NCBIfam" id="NF047539">
    <property type="entry name" value="XAC2610_fam"/>
    <property type="match status" value="1"/>
</dbReference>
<evidence type="ECO:0000256" key="2">
    <source>
        <dbReference type="SAM" id="Phobius"/>
    </source>
</evidence>
<keyword evidence="1" id="KW-0175">Coiled coil</keyword>
<dbReference type="EMBL" id="SMGQ01000011">
    <property type="protein sequence ID" value="TCK98054.1"/>
    <property type="molecule type" value="Genomic_DNA"/>
</dbReference>
<organism evidence="3 4">
    <name type="scientific">Natranaerovirga hydrolytica</name>
    <dbReference type="NCBI Taxonomy" id="680378"/>
    <lineage>
        <taxon>Bacteria</taxon>
        <taxon>Bacillati</taxon>
        <taxon>Bacillota</taxon>
        <taxon>Clostridia</taxon>
        <taxon>Lachnospirales</taxon>
        <taxon>Natranaerovirgaceae</taxon>
        <taxon>Natranaerovirga</taxon>
    </lineage>
</organism>
<protein>
    <submittedName>
        <fullName evidence="3">Uncharacterized protein</fullName>
    </submittedName>
</protein>
<keyword evidence="2" id="KW-0812">Transmembrane</keyword>
<dbReference type="OrthoDB" id="2631174at2"/>
<reference evidence="3 4" key="1">
    <citation type="submission" date="2019-03" db="EMBL/GenBank/DDBJ databases">
        <title>Genomic Encyclopedia of Type Strains, Phase IV (KMG-IV): sequencing the most valuable type-strain genomes for metagenomic binning, comparative biology and taxonomic classification.</title>
        <authorList>
            <person name="Goeker M."/>
        </authorList>
    </citation>
    <scope>NUCLEOTIDE SEQUENCE [LARGE SCALE GENOMIC DNA]</scope>
    <source>
        <strain evidence="3 4">DSM 24176</strain>
    </source>
</reference>